<evidence type="ECO:0000259" key="10">
    <source>
        <dbReference type="Pfam" id="PF02518"/>
    </source>
</evidence>
<sequence length="402" mass="42065">MPDAGRRPWGEGPPWATRRARLIAPVVIAFLVQVPASVWGAVRLHHGAPGGQAALHVALAVAGPLALLGARRFPGPVVALVSACAALDVLTTPVFGPPYIALAFAIIGAVVRGAAVWAAASVATAWAIVLLVASFSGREWRPPVVVAATIGLAVCFGIGAFVRTRRARFAAMRAESARQRQSVEERERVRIARELHDVLGHALSQITVQAGVGLHLFDRDPEQARAALANVKESSKRALDEVRGVLGVLRDGETPLTPEAGLGELPGLVSGAAGPGFETTLDDRLGGELPDRSAQLAAYRIVQEALTNVIRHSRARRAEVVLERSSERMLTVRVVDDGRGLSAPDTIDGGHRGILGMQERAALLGGSVTITDRPGGGVEVVAVLPWRSAAGAAGAPNSGRNR</sequence>
<dbReference type="GO" id="GO:0046983">
    <property type="term" value="F:protein dimerization activity"/>
    <property type="evidence" value="ECO:0007669"/>
    <property type="project" value="InterPro"/>
</dbReference>
<dbReference type="CDD" id="cd16917">
    <property type="entry name" value="HATPase_UhpB-NarQ-NarX-like"/>
    <property type="match status" value="1"/>
</dbReference>
<dbReference type="Proteomes" id="UP001244427">
    <property type="component" value="Unassembled WGS sequence"/>
</dbReference>
<evidence type="ECO:0000256" key="8">
    <source>
        <dbReference type="ARBA" id="ARBA00023012"/>
    </source>
</evidence>
<dbReference type="EC" id="2.7.13.3" evidence="2"/>
<evidence type="ECO:0000256" key="3">
    <source>
        <dbReference type="ARBA" id="ARBA00022553"/>
    </source>
</evidence>
<keyword evidence="9" id="KW-1133">Transmembrane helix</keyword>
<feature type="domain" description="Signal transduction histidine kinase subgroup 3 dimerisation and phosphoacceptor" evidence="11">
    <location>
        <begin position="187"/>
        <end position="252"/>
    </location>
</feature>
<dbReference type="PANTHER" id="PTHR24421">
    <property type="entry name" value="NITRATE/NITRITE SENSOR PROTEIN NARX-RELATED"/>
    <property type="match status" value="1"/>
</dbReference>
<feature type="domain" description="Histidine kinase/HSP90-like ATPase" evidence="10">
    <location>
        <begin position="296"/>
        <end position="386"/>
    </location>
</feature>
<dbReference type="InterPro" id="IPR050482">
    <property type="entry name" value="Sensor_HK_TwoCompSys"/>
</dbReference>
<keyword evidence="5" id="KW-0547">Nucleotide-binding</keyword>
<keyword evidence="4" id="KW-0808">Transferase</keyword>
<dbReference type="GO" id="GO:0000155">
    <property type="term" value="F:phosphorelay sensor kinase activity"/>
    <property type="evidence" value="ECO:0007669"/>
    <property type="project" value="InterPro"/>
</dbReference>
<dbReference type="InterPro" id="IPR003594">
    <property type="entry name" value="HATPase_dom"/>
</dbReference>
<feature type="transmembrane region" description="Helical" evidence="9">
    <location>
        <begin position="144"/>
        <end position="162"/>
    </location>
</feature>
<dbReference type="Gene3D" id="3.30.565.10">
    <property type="entry name" value="Histidine kinase-like ATPase, C-terminal domain"/>
    <property type="match status" value="1"/>
</dbReference>
<accession>A0AAW8EUI1</accession>
<feature type="transmembrane region" description="Helical" evidence="9">
    <location>
        <begin position="20"/>
        <end position="41"/>
    </location>
</feature>
<gene>
    <name evidence="12" type="ORF">QFZ53_001079</name>
</gene>
<keyword evidence="3" id="KW-0597">Phosphoprotein</keyword>
<evidence type="ECO:0000313" key="12">
    <source>
        <dbReference type="EMBL" id="MDQ0646883.1"/>
    </source>
</evidence>
<protein>
    <recommendedName>
        <fullName evidence="2">histidine kinase</fullName>
        <ecNumber evidence="2">2.7.13.3</ecNumber>
    </recommendedName>
</protein>
<evidence type="ECO:0000256" key="5">
    <source>
        <dbReference type="ARBA" id="ARBA00022741"/>
    </source>
</evidence>
<reference evidence="12 13" key="1">
    <citation type="submission" date="2023-07" db="EMBL/GenBank/DDBJ databases">
        <title>Comparative genomics of wheat-associated soil bacteria to identify genetic determinants of phenazine resistance.</title>
        <authorList>
            <person name="Mouncey N."/>
        </authorList>
    </citation>
    <scope>NUCLEOTIDE SEQUENCE [LARGE SCALE GENOMIC DNA]</scope>
    <source>
        <strain evidence="12 13">W4I9-1</strain>
    </source>
</reference>
<evidence type="ECO:0000256" key="4">
    <source>
        <dbReference type="ARBA" id="ARBA00022679"/>
    </source>
</evidence>
<dbReference type="PANTHER" id="PTHR24421:SF10">
    <property type="entry name" value="NITRATE_NITRITE SENSOR PROTEIN NARQ"/>
    <property type="match status" value="1"/>
</dbReference>
<dbReference type="GO" id="GO:0005524">
    <property type="term" value="F:ATP binding"/>
    <property type="evidence" value="ECO:0007669"/>
    <property type="project" value="UniProtKB-KW"/>
</dbReference>
<comment type="caution">
    <text evidence="12">The sequence shown here is derived from an EMBL/GenBank/DDBJ whole genome shotgun (WGS) entry which is preliminary data.</text>
</comment>
<dbReference type="InterPro" id="IPR036890">
    <property type="entry name" value="HATPase_C_sf"/>
</dbReference>
<dbReference type="AlphaFoldDB" id="A0AAW8EUI1"/>
<keyword evidence="13" id="KW-1185">Reference proteome</keyword>
<keyword evidence="8" id="KW-0902">Two-component regulatory system</keyword>
<evidence type="ECO:0000256" key="9">
    <source>
        <dbReference type="SAM" id="Phobius"/>
    </source>
</evidence>
<dbReference type="Gene3D" id="1.20.5.1930">
    <property type="match status" value="1"/>
</dbReference>
<evidence type="ECO:0000256" key="6">
    <source>
        <dbReference type="ARBA" id="ARBA00022777"/>
    </source>
</evidence>
<dbReference type="Pfam" id="PF02518">
    <property type="entry name" value="HATPase_c"/>
    <property type="match status" value="1"/>
</dbReference>
<feature type="transmembrane region" description="Helical" evidence="9">
    <location>
        <begin position="53"/>
        <end position="70"/>
    </location>
</feature>
<dbReference type="Pfam" id="PF07730">
    <property type="entry name" value="HisKA_3"/>
    <property type="match status" value="1"/>
</dbReference>
<evidence type="ECO:0000256" key="7">
    <source>
        <dbReference type="ARBA" id="ARBA00022840"/>
    </source>
</evidence>
<evidence type="ECO:0000256" key="2">
    <source>
        <dbReference type="ARBA" id="ARBA00012438"/>
    </source>
</evidence>
<dbReference type="RefSeq" id="WP_307294362.1">
    <property type="nucleotide sequence ID" value="NZ_JAUSXV010000001.1"/>
</dbReference>
<proteinExistence type="predicted"/>
<keyword evidence="7" id="KW-0067">ATP-binding</keyword>
<keyword evidence="6 12" id="KW-0418">Kinase</keyword>
<keyword evidence="9" id="KW-0812">Transmembrane</keyword>
<dbReference type="InterPro" id="IPR011712">
    <property type="entry name" value="Sig_transdc_His_kin_sub3_dim/P"/>
</dbReference>
<dbReference type="GO" id="GO:0016020">
    <property type="term" value="C:membrane"/>
    <property type="evidence" value="ECO:0007669"/>
    <property type="project" value="InterPro"/>
</dbReference>
<organism evidence="12 13">
    <name type="scientific">Microbacterium natoriense</name>
    <dbReference type="NCBI Taxonomy" id="284570"/>
    <lineage>
        <taxon>Bacteria</taxon>
        <taxon>Bacillati</taxon>
        <taxon>Actinomycetota</taxon>
        <taxon>Actinomycetes</taxon>
        <taxon>Micrococcales</taxon>
        <taxon>Microbacteriaceae</taxon>
        <taxon>Microbacterium</taxon>
    </lineage>
</organism>
<comment type="catalytic activity">
    <reaction evidence="1">
        <text>ATP + protein L-histidine = ADP + protein N-phospho-L-histidine.</text>
        <dbReference type="EC" id="2.7.13.3"/>
    </reaction>
</comment>
<dbReference type="EMBL" id="JAUSXV010000001">
    <property type="protein sequence ID" value="MDQ0646883.1"/>
    <property type="molecule type" value="Genomic_DNA"/>
</dbReference>
<keyword evidence="9" id="KW-0472">Membrane</keyword>
<evidence type="ECO:0000256" key="1">
    <source>
        <dbReference type="ARBA" id="ARBA00000085"/>
    </source>
</evidence>
<evidence type="ECO:0000313" key="13">
    <source>
        <dbReference type="Proteomes" id="UP001244427"/>
    </source>
</evidence>
<dbReference type="SUPFAM" id="SSF55874">
    <property type="entry name" value="ATPase domain of HSP90 chaperone/DNA topoisomerase II/histidine kinase"/>
    <property type="match status" value="1"/>
</dbReference>
<evidence type="ECO:0000259" key="11">
    <source>
        <dbReference type="Pfam" id="PF07730"/>
    </source>
</evidence>
<name>A0AAW8EUI1_9MICO</name>
<feature type="transmembrane region" description="Helical" evidence="9">
    <location>
        <begin position="102"/>
        <end position="132"/>
    </location>
</feature>